<keyword evidence="2" id="KW-1185">Reference proteome</keyword>
<protein>
    <submittedName>
        <fullName evidence="1">Uncharacterized protein</fullName>
    </submittedName>
</protein>
<proteinExistence type="predicted"/>
<dbReference type="AlphaFoldDB" id="A0AAV8TL02"/>
<name>A0AAV8TL02_9ROSI</name>
<gene>
    <name evidence="1" type="ORF">K2173_012692</name>
</gene>
<comment type="caution">
    <text evidence="1">The sequence shown here is derived from an EMBL/GenBank/DDBJ whole genome shotgun (WGS) entry which is preliminary data.</text>
</comment>
<dbReference type="Proteomes" id="UP001159364">
    <property type="component" value="Linkage Group LG04"/>
</dbReference>
<accession>A0AAV8TL02</accession>
<organism evidence="1 2">
    <name type="scientific">Erythroxylum novogranatense</name>
    <dbReference type="NCBI Taxonomy" id="1862640"/>
    <lineage>
        <taxon>Eukaryota</taxon>
        <taxon>Viridiplantae</taxon>
        <taxon>Streptophyta</taxon>
        <taxon>Embryophyta</taxon>
        <taxon>Tracheophyta</taxon>
        <taxon>Spermatophyta</taxon>
        <taxon>Magnoliopsida</taxon>
        <taxon>eudicotyledons</taxon>
        <taxon>Gunneridae</taxon>
        <taxon>Pentapetalae</taxon>
        <taxon>rosids</taxon>
        <taxon>fabids</taxon>
        <taxon>Malpighiales</taxon>
        <taxon>Erythroxylaceae</taxon>
        <taxon>Erythroxylum</taxon>
    </lineage>
</organism>
<evidence type="ECO:0000313" key="1">
    <source>
        <dbReference type="EMBL" id="KAJ8767101.1"/>
    </source>
</evidence>
<dbReference type="EMBL" id="JAIWQS010000004">
    <property type="protein sequence ID" value="KAJ8767101.1"/>
    <property type="molecule type" value="Genomic_DNA"/>
</dbReference>
<reference evidence="1 2" key="1">
    <citation type="submission" date="2021-09" db="EMBL/GenBank/DDBJ databases">
        <title>Genomic insights and catalytic innovation underlie evolution of tropane alkaloids biosynthesis.</title>
        <authorList>
            <person name="Wang Y.-J."/>
            <person name="Tian T."/>
            <person name="Huang J.-P."/>
            <person name="Huang S.-X."/>
        </authorList>
    </citation>
    <scope>NUCLEOTIDE SEQUENCE [LARGE SCALE GENOMIC DNA]</scope>
    <source>
        <strain evidence="1">KIB-2018</strain>
        <tissue evidence="1">Leaf</tissue>
    </source>
</reference>
<evidence type="ECO:0000313" key="2">
    <source>
        <dbReference type="Proteomes" id="UP001159364"/>
    </source>
</evidence>
<sequence length="65" mass="7100">MSVYDLEAQKNHLRNQIEVLQKQLQPLENPKVEERTNGCPVTSADVNGKVAHSSSSTLDCGNYGG</sequence>